<accession>A0A9Q0KBS3</accession>
<name>A0A9Q0KBS3_9MAGN</name>
<dbReference type="AlphaFoldDB" id="A0A9Q0KBS3"/>
<organism evidence="1 2">
    <name type="scientific">Protea cynaroides</name>
    <dbReference type="NCBI Taxonomy" id="273540"/>
    <lineage>
        <taxon>Eukaryota</taxon>
        <taxon>Viridiplantae</taxon>
        <taxon>Streptophyta</taxon>
        <taxon>Embryophyta</taxon>
        <taxon>Tracheophyta</taxon>
        <taxon>Spermatophyta</taxon>
        <taxon>Magnoliopsida</taxon>
        <taxon>Proteales</taxon>
        <taxon>Proteaceae</taxon>
        <taxon>Protea</taxon>
    </lineage>
</organism>
<protein>
    <submittedName>
        <fullName evidence="1">Uncharacterized protein</fullName>
    </submittedName>
</protein>
<evidence type="ECO:0000313" key="1">
    <source>
        <dbReference type="EMBL" id="KAJ4967567.1"/>
    </source>
</evidence>
<dbReference type="Proteomes" id="UP001141806">
    <property type="component" value="Unassembled WGS sequence"/>
</dbReference>
<dbReference type="EMBL" id="JAMYWD010000007">
    <property type="protein sequence ID" value="KAJ4967567.1"/>
    <property type="molecule type" value="Genomic_DNA"/>
</dbReference>
<keyword evidence="2" id="KW-1185">Reference proteome</keyword>
<sequence>MERRKPMKQNQEVIKSYGSIMKMLNRKKTLMKLDAEKLMLMKMVWKLENGRKGVEKNAKGIRMVRLSVPSHNDSQEVERTNIDQGNFNNRQFPYLGLRLALRLRLVSPGAAVLLYDII</sequence>
<comment type="caution">
    <text evidence="1">The sequence shown here is derived from an EMBL/GenBank/DDBJ whole genome shotgun (WGS) entry which is preliminary data.</text>
</comment>
<reference evidence="1" key="1">
    <citation type="journal article" date="2023" name="Plant J.">
        <title>The genome of the king protea, Protea cynaroides.</title>
        <authorList>
            <person name="Chang J."/>
            <person name="Duong T.A."/>
            <person name="Schoeman C."/>
            <person name="Ma X."/>
            <person name="Roodt D."/>
            <person name="Barker N."/>
            <person name="Li Z."/>
            <person name="Van de Peer Y."/>
            <person name="Mizrachi E."/>
        </authorList>
    </citation>
    <scope>NUCLEOTIDE SEQUENCE</scope>
    <source>
        <tissue evidence="1">Young leaves</tissue>
    </source>
</reference>
<proteinExistence type="predicted"/>
<gene>
    <name evidence="1" type="ORF">NE237_019416</name>
</gene>
<evidence type="ECO:0000313" key="2">
    <source>
        <dbReference type="Proteomes" id="UP001141806"/>
    </source>
</evidence>